<dbReference type="InterPro" id="IPR020806">
    <property type="entry name" value="PKS_PP-bd"/>
</dbReference>
<dbReference type="InterPro" id="IPR036736">
    <property type="entry name" value="ACP-like_sf"/>
</dbReference>
<evidence type="ECO:0000313" key="5">
    <source>
        <dbReference type="Proteomes" id="UP000440096"/>
    </source>
</evidence>
<evidence type="ECO:0000256" key="2">
    <source>
        <dbReference type="ARBA" id="ARBA00022553"/>
    </source>
</evidence>
<organism evidence="4 5">
    <name type="scientific">Amycolatopsis pithecellobii</name>
    <dbReference type="NCBI Taxonomy" id="664692"/>
    <lineage>
        <taxon>Bacteria</taxon>
        <taxon>Bacillati</taxon>
        <taxon>Actinomycetota</taxon>
        <taxon>Actinomycetes</taxon>
        <taxon>Pseudonocardiales</taxon>
        <taxon>Pseudonocardiaceae</taxon>
        <taxon>Amycolatopsis</taxon>
    </lineage>
</organism>
<accession>A0A6N7YYR6</accession>
<name>A0A6N7YYR6_9PSEU</name>
<keyword evidence="2" id="KW-0597">Phosphoprotein</keyword>
<dbReference type="Gene3D" id="1.10.1200.10">
    <property type="entry name" value="ACP-like"/>
    <property type="match status" value="1"/>
</dbReference>
<dbReference type="SUPFAM" id="SSF47336">
    <property type="entry name" value="ACP-like"/>
    <property type="match status" value="1"/>
</dbReference>
<proteinExistence type="predicted"/>
<dbReference type="AlphaFoldDB" id="A0A6N7YYR6"/>
<feature type="domain" description="Carrier" evidence="3">
    <location>
        <begin position="3"/>
        <end position="80"/>
    </location>
</feature>
<evidence type="ECO:0000259" key="3">
    <source>
        <dbReference type="PROSITE" id="PS50075"/>
    </source>
</evidence>
<keyword evidence="1" id="KW-0596">Phosphopantetheine</keyword>
<dbReference type="Pfam" id="PF00550">
    <property type="entry name" value="PP-binding"/>
    <property type="match status" value="1"/>
</dbReference>
<evidence type="ECO:0000313" key="4">
    <source>
        <dbReference type="EMBL" id="MTD58227.1"/>
    </source>
</evidence>
<protein>
    <submittedName>
        <fullName evidence="4">Acyl carrier protein</fullName>
    </submittedName>
</protein>
<dbReference type="InterPro" id="IPR009081">
    <property type="entry name" value="PP-bd_ACP"/>
</dbReference>
<dbReference type="OrthoDB" id="5147973at2"/>
<dbReference type="Proteomes" id="UP000440096">
    <property type="component" value="Unassembled WGS sequence"/>
</dbReference>
<dbReference type="SMART" id="SM00823">
    <property type="entry name" value="PKS_PP"/>
    <property type="match status" value="1"/>
</dbReference>
<keyword evidence="5" id="KW-1185">Reference proteome</keyword>
<dbReference type="RefSeq" id="WP_154760318.1">
    <property type="nucleotide sequence ID" value="NZ_WMBA01000063.1"/>
</dbReference>
<gene>
    <name evidence="4" type="ORF">GKO32_30245</name>
</gene>
<dbReference type="PROSITE" id="PS50075">
    <property type="entry name" value="CARRIER"/>
    <property type="match status" value="1"/>
</dbReference>
<comment type="caution">
    <text evidence="4">The sequence shown here is derived from an EMBL/GenBank/DDBJ whole genome shotgun (WGS) entry which is preliminary data.</text>
</comment>
<sequence>MDTSQEAIARWCQEYVAELLEVPASSLGLDTDFDKLGIDSALAVSLLMEVEERYDVDLSPETLFENPNLNAVAAYLHEQLRQRVAP</sequence>
<dbReference type="EMBL" id="WMBA01000063">
    <property type="protein sequence ID" value="MTD58227.1"/>
    <property type="molecule type" value="Genomic_DNA"/>
</dbReference>
<dbReference type="GO" id="GO:0031177">
    <property type="term" value="F:phosphopantetheine binding"/>
    <property type="evidence" value="ECO:0007669"/>
    <property type="project" value="InterPro"/>
</dbReference>
<evidence type="ECO:0000256" key="1">
    <source>
        <dbReference type="ARBA" id="ARBA00022450"/>
    </source>
</evidence>
<reference evidence="4 5" key="1">
    <citation type="submission" date="2019-11" db="EMBL/GenBank/DDBJ databases">
        <title>Draft genome of Amycolatopsis RM579.</title>
        <authorList>
            <person name="Duangmal K."/>
            <person name="Mingma R."/>
        </authorList>
    </citation>
    <scope>NUCLEOTIDE SEQUENCE [LARGE SCALE GENOMIC DNA]</scope>
    <source>
        <strain evidence="4 5">RM579</strain>
    </source>
</reference>
<dbReference type="SMART" id="SM01294">
    <property type="entry name" value="PKS_PP_betabranch"/>
    <property type="match status" value="1"/>
</dbReference>